<feature type="transmembrane region" description="Helical" evidence="9">
    <location>
        <begin position="307"/>
        <end position="325"/>
    </location>
</feature>
<evidence type="ECO:0000256" key="5">
    <source>
        <dbReference type="ARBA" id="ARBA00022989"/>
    </source>
</evidence>
<comment type="caution">
    <text evidence="11">The sequence shown here is derived from an EMBL/GenBank/DDBJ whole genome shotgun (WGS) entry which is preliminary data.</text>
</comment>
<dbReference type="Gene3D" id="1.10.287.70">
    <property type="match status" value="2"/>
</dbReference>
<accession>A0A8S1BFI4</accession>
<keyword evidence="3" id="KW-1003">Cell membrane</keyword>
<keyword evidence="8" id="KW-0325">Glycoprotein</keyword>
<feature type="domain" description="Ionotropic glutamate receptor C-terminal" evidence="10">
    <location>
        <begin position="305"/>
        <end position="490"/>
    </location>
</feature>
<feature type="domain" description="Ionotropic glutamate receptor C-terminal" evidence="10">
    <location>
        <begin position="688"/>
        <end position="952"/>
    </location>
</feature>
<evidence type="ECO:0000313" key="11">
    <source>
        <dbReference type="EMBL" id="CAB3257333.1"/>
    </source>
</evidence>
<dbReference type="PANTHER" id="PTHR42643:SF33">
    <property type="entry name" value="GLUTAMATE RECEPTOR 2-LIKE PROTEIN"/>
    <property type="match status" value="1"/>
</dbReference>
<dbReference type="GO" id="GO:0005886">
    <property type="term" value="C:plasma membrane"/>
    <property type="evidence" value="ECO:0007669"/>
    <property type="project" value="UniProtKB-SubCell"/>
</dbReference>
<feature type="transmembrane region" description="Helical" evidence="9">
    <location>
        <begin position="755"/>
        <end position="779"/>
    </location>
</feature>
<evidence type="ECO:0000256" key="6">
    <source>
        <dbReference type="ARBA" id="ARBA00023136"/>
    </source>
</evidence>
<keyword evidence="6 9" id="KW-0472">Membrane</keyword>
<dbReference type="InterPro" id="IPR001320">
    <property type="entry name" value="Iontro_rcpt_C"/>
</dbReference>
<feature type="transmembrane region" description="Helical" evidence="9">
    <location>
        <begin position="373"/>
        <end position="394"/>
    </location>
</feature>
<evidence type="ECO:0000259" key="10">
    <source>
        <dbReference type="Pfam" id="PF00060"/>
    </source>
</evidence>
<reference evidence="11 12" key="1">
    <citation type="submission" date="2020-04" db="EMBL/GenBank/DDBJ databases">
        <authorList>
            <person name="Wallbank WR R."/>
            <person name="Pardo Diaz C."/>
            <person name="Kozak K."/>
            <person name="Martin S."/>
            <person name="Jiggins C."/>
            <person name="Moest M."/>
            <person name="Warren A I."/>
            <person name="Byers J.R.P. K."/>
            <person name="Montejo-Kovacevich G."/>
            <person name="Yen C E."/>
        </authorList>
    </citation>
    <scope>NUCLEOTIDE SEQUENCE [LARGE SCALE GENOMIC DNA]</scope>
</reference>
<dbReference type="GO" id="GO:0050906">
    <property type="term" value="P:detection of stimulus involved in sensory perception"/>
    <property type="evidence" value="ECO:0007669"/>
    <property type="project" value="UniProtKB-ARBA"/>
</dbReference>
<keyword evidence="5 9" id="KW-1133">Transmembrane helix</keyword>
<evidence type="ECO:0000256" key="9">
    <source>
        <dbReference type="SAM" id="Phobius"/>
    </source>
</evidence>
<evidence type="ECO:0000313" key="12">
    <source>
        <dbReference type="Proteomes" id="UP000494106"/>
    </source>
</evidence>
<dbReference type="GO" id="GO:0015276">
    <property type="term" value="F:ligand-gated monoatomic ion channel activity"/>
    <property type="evidence" value="ECO:0007669"/>
    <property type="project" value="InterPro"/>
</dbReference>
<evidence type="ECO:0000256" key="8">
    <source>
        <dbReference type="ARBA" id="ARBA00023180"/>
    </source>
</evidence>
<evidence type="ECO:0000256" key="1">
    <source>
        <dbReference type="ARBA" id="ARBA00004651"/>
    </source>
</evidence>
<comment type="subcellular location">
    <subcellularLocation>
        <location evidence="1">Cell membrane</location>
        <topology evidence="1">Multi-pass membrane protein</topology>
    </subcellularLocation>
</comment>
<feature type="transmembrane region" description="Helical" evidence="9">
    <location>
        <begin position="945"/>
        <end position="970"/>
    </location>
</feature>
<dbReference type="Proteomes" id="UP000494106">
    <property type="component" value="Unassembled WGS sequence"/>
</dbReference>
<proteinExistence type="inferred from homology"/>
<dbReference type="InterPro" id="IPR052192">
    <property type="entry name" value="Insect_Ionotropic_Sensory_Rcpt"/>
</dbReference>
<gene>
    <name evidence="11" type="ORF">APLA_LOCUS15899</name>
</gene>
<evidence type="ECO:0000256" key="4">
    <source>
        <dbReference type="ARBA" id="ARBA00022692"/>
    </source>
</evidence>
<evidence type="ECO:0000256" key="3">
    <source>
        <dbReference type="ARBA" id="ARBA00022475"/>
    </source>
</evidence>
<keyword evidence="12" id="KW-1185">Reference proteome</keyword>
<dbReference type="PANTHER" id="PTHR42643">
    <property type="entry name" value="IONOTROPIC RECEPTOR 20A-RELATED"/>
    <property type="match status" value="1"/>
</dbReference>
<dbReference type="EMBL" id="CADEBC010000590">
    <property type="protein sequence ID" value="CAB3257333.1"/>
    <property type="molecule type" value="Genomic_DNA"/>
</dbReference>
<keyword evidence="4 9" id="KW-0812">Transmembrane</keyword>
<dbReference type="Pfam" id="PF00060">
    <property type="entry name" value="Lig_chan"/>
    <property type="match status" value="2"/>
</dbReference>
<evidence type="ECO:0000256" key="2">
    <source>
        <dbReference type="ARBA" id="ARBA00008685"/>
    </source>
</evidence>
<keyword evidence="7" id="KW-0675">Receptor</keyword>
<feature type="transmembrane region" description="Helical" evidence="9">
    <location>
        <begin position="690"/>
        <end position="709"/>
    </location>
</feature>
<dbReference type="Gene3D" id="3.40.190.10">
    <property type="entry name" value="Periplasmic binding protein-like II"/>
    <property type="match status" value="2"/>
</dbReference>
<protein>
    <recommendedName>
        <fullName evidence="10">Ionotropic glutamate receptor C-terminal domain-containing protein</fullName>
    </recommendedName>
</protein>
<name>A0A8S1BFI4_ARCPL</name>
<feature type="transmembrane region" description="Helical" evidence="9">
    <location>
        <begin position="558"/>
        <end position="578"/>
    </location>
</feature>
<comment type="similarity">
    <text evidence="2">Belongs to the glutamate-gated ion channel (TC 1.A.10.1) family.</text>
</comment>
<dbReference type="SUPFAM" id="SSF53850">
    <property type="entry name" value="Periplasmic binding protein-like II"/>
    <property type="match status" value="2"/>
</dbReference>
<dbReference type="OrthoDB" id="10262646at2759"/>
<evidence type="ECO:0000256" key="7">
    <source>
        <dbReference type="ARBA" id="ARBA00023170"/>
    </source>
</evidence>
<dbReference type="AlphaFoldDB" id="A0A8S1BFI4"/>
<organism evidence="11 12">
    <name type="scientific">Arctia plantaginis</name>
    <name type="common">Wood tiger moth</name>
    <name type="synonym">Phalaena plantaginis</name>
    <dbReference type="NCBI Taxonomy" id="874455"/>
    <lineage>
        <taxon>Eukaryota</taxon>
        <taxon>Metazoa</taxon>
        <taxon>Ecdysozoa</taxon>
        <taxon>Arthropoda</taxon>
        <taxon>Hexapoda</taxon>
        <taxon>Insecta</taxon>
        <taxon>Pterygota</taxon>
        <taxon>Neoptera</taxon>
        <taxon>Endopterygota</taxon>
        <taxon>Lepidoptera</taxon>
        <taxon>Glossata</taxon>
        <taxon>Ditrysia</taxon>
        <taxon>Noctuoidea</taxon>
        <taxon>Erebidae</taxon>
        <taxon>Arctiinae</taxon>
        <taxon>Arctia</taxon>
    </lineage>
</organism>
<sequence length="1087" mass="123086">MCNDKVKYYDRLRQLSRNLNDDGVSIATSLQYNRTEYDLQYKLILADLACPGIESILFQASKDGYFKAPYRWIMINDNDDLSVLGNIDILVDSDVVVAQKISDQEYVFLEAYKISEDGDVIYTTRATWRSPQYVVSNTSTSLSKTIIDAGSRRISKYGWTEDCRTSKVLSSRRNNLRRHTLTVMNVVTDSNETRIHMDDRLHLHQDSIAKMSYAVVSICFNMLNATERRMFTHTWGYKDKNGQWQGLVDHLMKKEADLGTLTIFTQERMKVVDYIAMVGSTAVRFVFREPPLSLVSNIFALPFSESVWLAILVCVLGCSLFLFITSKWEASVEMHPLQLDGSWADVLILIIGAVLQQGCTLEPRYAAGRCVTLILFVALTILYAAYSANIVVLLRAPSSSVRSLPDLLNSPLKLGASDFEYNRYFFKKLNEPIRKAIYDKKIAPKGKDPHFYTMEEGVERIRKGLFAFHMELNPGYRLIQETYQEDEKCDLVEIDYINEIDPWVPGQKRSPLKDLFKINFLKIRESGVQANIHSRLTVGRPRCSGTVSTFSSVGITDIYPALLMTLYGMLLAPAVLIMEIMYKRLELQYDSITKACWSAAKIGFDMLNATARYIFSYRYGYKVNGNWSGMIADLKENKADIGTNCIIFRDRFDVVTYTDTIAPMRMLFIFRQPPLAYVSNVFYLPFSTRVWVTIAVCTVIATFTLFLATKWESVITTKYTQQQLDGSIGDALLLTMSALTQQGCYIEPTRAPGRMMLFVLFTALMALYAAYSANIVVLLQAPSDSIRNLPQLAAAKITLAANDVDYNHFVFHQNNGTLGTSIRETVFPENGKPKLYNLAEGVERIRKGLFAFHSVAEPVYRQIEATFLESEKCDISIVDFLVTFDSFAPVRKGSPYLELIRVVNKQIRESGIQSAIRLRYLVTKPHCTTKMSSFSSVGLMDMGPILILMLYGVAVSVAIGIGEIIIYNLLTEKTQENFKEADKHHVLNKLVKEMSNIGVRTSASFAPKPKHQDHQILYLTDVSCPASSTVLSYASSKELFQFTYRWLILTSTKELSQMSQLQNSPVLADSDLVVAERNGNQFQMIES</sequence>